<feature type="region of interest" description="Disordered" evidence="4">
    <location>
        <begin position="545"/>
        <end position="577"/>
    </location>
</feature>
<dbReference type="RefSeq" id="WP_011140102.1">
    <property type="nucleotide sequence ID" value="NC_005125.1"/>
</dbReference>
<dbReference type="FunFam" id="3.40.50.300:FF:000011">
    <property type="entry name" value="Putative ABC transporter ATP-binding component"/>
    <property type="match status" value="1"/>
</dbReference>
<dbReference type="InterPro" id="IPR017871">
    <property type="entry name" value="ABC_transporter-like_CS"/>
</dbReference>
<dbReference type="SMART" id="SM00382">
    <property type="entry name" value="AAA"/>
    <property type="match status" value="2"/>
</dbReference>
<dbReference type="PhylomeDB" id="Q7NPF7"/>
<dbReference type="InterPro" id="IPR032781">
    <property type="entry name" value="ABC_tran_Xtn"/>
</dbReference>
<reference evidence="6 7" key="2">
    <citation type="journal article" date="2003" name="DNA Res.">
        <title>Complete genome structure of Gloeobacter violaceus PCC 7421, a cyanobacterium that lacks thylakoids (supplement).</title>
        <authorList>
            <person name="Nakamura Y."/>
            <person name="Kaneko T."/>
            <person name="Sato S."/>
            <person name="Mimuro M."/>
            <person name="Miyashita H."/>
            <person name="Tsuchiya T."/>
            <person name="Sasamoto S."/>
            <person name="Watanabe A."/>
            <person name="Kawashima K."/>
            <person name="Kishida Y."/>
            <person name="Kiyokawa C."/>
            <person name="Kohara M."/>
            <person name="Matsumoto M."/>
            <person name="Matsuno A."/>
            <person name="Nakazaki N."/>
            <person name="Shimpo S."/>
            <person name="Takeuchi C."/>
            <person name="Yamada M."/>
            <person name="Tabata S."/>
        </authorList>
    </citation>
    <scope>NUCLEOTIDE SEQUENCE [LARGE SCALE GENOMIC DNA]</scope>
    <source>
        <strain evidence="7">ATCC 29082 / PCC 7421</strain>
    </source>
</reference>
<dbReference type="SUPFAM" id="SSF52540">
    <property type="entry name" value="P-loop containing nucleoside triphosphate hydrolases"/>
    <property type="match status" value="2"/>
</dbReference>
<keyword evidence="1" id="KW-0677">Repeat</keyword>
<dbReference type="GO" id="GO:0016887">
    <property type="term" value="F:ATP hydrolysis activity"/>
    <property type="evidence" value="ECO:0007669"/>
    <property type="project" value="InterPro"/>
</dbReference>
<sequence>MLRLESVSKIYPTGEVLRDCTWEVLPGERIGLVGANGAGKSTQIKMLLGHEEPTSGQVVRPSHVKIAYLAQEFMVTPGRTVREELLSVFEEAQAVQHELNEANLALADAGGASEAELTRLLKKIDRLQSHFEALDGYLLVSKVEKLLPELGFNDVDGDRAVETFSGGWQMRIGLGKLLLTAPDVLLLDEPTNHLDLETIEWLEGYLKDLNRAMVIVSHDRRFLDRIVTKIVEVERGMASTYSGNYSFYQTAKSERADAQLSAYERQQRELGRQQAFVDRFRASATRSTQAKSREKQLEKIERIEAPVGTERTLRFRFAPAPASGKQVMLVRDLSLEYGDKILFLGANLEILKGERIALLGPNGAGKSTLLRLFIGEEQPTTGKIEFGHNVLAGYYAQHQAETLDMGKIVLETLHGEAPQLTNEEVRTMLGRFLFSGDTVFKKVSALSGGEKSRLALARLLLRPSNFLLLDEPTNHLDIPSKEILEEALREYTGSAVIVSHDRYFIQRVATKIVEIREGELVAYEGDYDYYLDKKAEETERQALEAKLAREQAKEKEKRAKEKEKQKQKAAQAKATKP</sequence>
<dbReference type="OrthoDB" id="9762369at2"/>
<dbReference type="EMBL" id="BA000045">
    <property type="protein sequence ID" value="BAC88039.1"/>
    <property type="molecule type" value="Genomic_DNA"/>
</dbReference>
<dbReference type="PANTHER" id="PTHR42855">
    <property type="entry name" value="ABC TRANSPORTER ATP-BINDING SUBUNIT"/>
    <property type="match status" value="1"/>
</dbReference>
<dbReference type="AlphaFoldDB" id="Q7NPF7"/>
<dbReference type="GO" id="GO:0005524">
    <property type="term" value="F:ATP binding"/>
    <property type="evidence" value="ECO:0000318"/>
    <property type="project" value="GO_Central"/>
</dbReference>
<organism evidence="6 7">
    <name type="scientific">Gloeobacter violaceus (strain ATCC 29082 / PCC 7421)</name>
    <dbReference type="NCBI Taxonomy" id="251221"/>
    <lineage>
        <taxon>Bacteria</taxon>
        <taxon>Bacillati</taxon>
        <taxon>Cyanobacteriota</taxon>
        <taxon>Cyanophyceae</taxon>
        <taxon>Gloeobacterales</taxon>
        <taxon>Gloeobacteraceae</taxon>
        <taxon>Gloeobacter</taxon>
    </lineage>
</organism>
<evidence type="ECO:0000256" key="2">
    <source>
        <dbReference type="ARBA" id="ARBA00022741"/>
    </source>
</evidence>
<dbReference type="InterPro" id="IPR027417">
    <property type="entry name" value="P-loop_NTPase"/>
</dbReference>
<evidence type="ECO:0000256" key="1">
    <source>
        <dbReference type="ARBA" id="ARBA00022737"/>
    </source>
</evidence>
<keyword evidence="2" id="KW-0547">Nucleotide-binding</keyword>
<dbReference type="PATRIC" id="fig|251221.4.peg.100"/>
<dbReference type="Pfam" id="PF00005">
    <property type="entry name" value="ABC_tran"/>
    <property type="match status" value="2"/>
</dbReference>
<dbReference type="Proteomes" id="UP000000557">
    <property type="component" value="Chromosome"/>
</dbReference>
<dbReference type="EnsemblBacteria" id="BAC88039">
    <property type="protein sequence ID" value="BAC88039"/>
    <property type="gene ID" value="BAC88039"/>
</dbReference>
<evidence type="ECO:0000256" key="4">
    <source>
        <dbReference type="SAM" id="MobiDB-lite"/>
    </source>
</evidence>
<protein>
    <submittedName>
        <fullName evidence="6">ABC transporter ATP-binding protein</fullName>
    </submittedName>
</protein>
<gene>
    <name evidence="6" type="ordered locus">glr0098</name>
</gene>
<dbReference type="Gene3D" id="3.40.50.300">
    <property type="entry name" value="P-loop containing nucleotide triphosphate hydrolases"/>
    <property type="match status" value="2"/>
</dbReference>
<evidence type="ECO:0000256" key="3">
    <source>
        <dbReference type="ARBA" id="ARBA00022840"/>
    </source>
</evidence>
<dbReference type="PANTHER" id="PTHR42855:SF1">
    <property type="entry name" value="ABC TRANSPORTER DOMAIN-CONTAINING PROTEIN"/>
    <property type="match status" value="1"/>
</dbReference>
<proteinExistence type="predicted"/>
<dbReference type="KEGG" id="gvi:glr0098"/>
<reference evidence="6 7" key="1">
    <citation type="journal article" date="2003" name="DNA Res.">
        <title>Complete genome structure of Gloeobacter violaceus PCC 7421, a cyanobacterium that lacks thylakoids.</title>
        <authorList>
            <person name="Nakamura Y."/>
            <person name="Kaneko T."/>
            <person name="Sato S."/>
            <person name="Mimuro M."/>
            <person name="Miyashita H."/>
            <person name="Tsuchiya T."/>
            <person name="Sasamoto S."/>
            <person name="Watanabe A."/>
            <person name="Kawashima K."/>
            <person name="Kishida Y."/>
            <person name="Kiyokawa C."/>
            <person name="Kohara M."/>
            <person name="Matsumoto M."/>
            <person name="Matsuno A."/>
            <person name="Nakazaki N."/>
            <person name="Shimpo S."/>
            <person name="Takeuchi C."/>
            <person name="Yamada M."/>
            <person name="Tabata S."/>
        </authorList>
    </citation>
    <scope>NUCLEOTIDE SEQUENCE [LARGE SCALE GENOMIC DNA]</scope>
    <source>
        <strain evidence="7">ATCC 29082 / PCC 7421</strain>
    </source>
</reference>
<evidence type="ECO:0000313" key="6">
    <source>
        <dbReference type="EMBL" id="BAC88039.1"/>
    </source>
</evidence>
<name>Q7NPF7_GLOVI</name>
<evidence type="ECO:0000259" key="5">
    <source>
        <dbReference type="PROSITE" id="PS50893"/>
    </source>
</evidence>
<dbReference type="Pfam" id="PF12848">
    <property type="entry name" value="ABC_tran_Xtn"/>
    <property type="match status" value="1"/>
</dbReference>
<feature type="domain" description="ABC transporter" evidence="5">
    <location>
        <begin position="328"/>
        <end position="542"/>
    </location>
</feature>
<accession>Q7NPF7</accession>
<dbReference type="InterPro" id="IPR051309">
    <property type="entry name" value="ABCF_ATPase"/>
</dbReference>
<dbReference type="FunCoup" id="Q7NPF7">
    <property type="interactions" value="181"/>
</dbReference>
<dbReference type="InterPro" id="IPR003439">
    <property type="entry name" value="ABC_transporter-like_ATP-bd"/>
</dbReference>
<keyword evidence="3 6" id="KW-0067">ATP-binding</keyword>
<dbReference type="InParanoid" id="Q7NPF7"/>
<dbReference type="STRING" id="251221.gene:10757567"/>
<dbReference type="HOGENOM" id="CLU_000604_36_0_3"/>
<keyword evidence="7" id="KW-1185">Reference proteome</keyword>
<dbReference type="InterPro" id="IPR003593">
    <property type="entry name" value="AAA+_ATPase"/>
</dbReference>
<dbReference type="PROSITE" id="PS50893">
    <property type="entry name" value="ABC_TRANSPORTER_2"/>
    <property type="match status" value="2"/>
</dbReference>
<dbReference type="FunFam" id="3.40.50.300:FF:000309">
    <property type="entry name" value="ABC transporter ATP-binding protein"/>
    <property type="match status" value="1"/>
</dbReference>
<dbReference type="CDD" id="cd03221">
    <property type="entry name" value="ABCF_EF-3"/>
    <property type="match status" value="2"/>
</dbReference>
<evidence type="ECO:0000313" key="7">
    <source>
        <dbReference type="Proteomes" id="UP000000557"/>
    </source>
</evidence>
<dbReference type="eggNOG" id="COG0488">
    <property type="taxonomic scope" value="Bacteria"/>
</dbReference>
<dbReference type="GO" id="GO:0003676">
    <property type="term" value="F:nucleic acid binding"/>
    <property type="evidence" value="ECO:0007669"/>
    <property type="project" value="UniProtKB-ARBA"/>
</dbReference>
<feature type="compositionally biased region" description="Low complexity" evidence="4">
    <location>
        <begin position="568"/>
        <end position="577"/>
    </location>
</feature>
<dbReference type="PROSITE" id="PS00211">
    <property type="entry name" value="ABC_TRANSPORTER_1"/>
    <property type="match status" value="2"/>
</dbReference>
<feature type="domain" description="ABC transporter" evidence="5">
    <location>
        <begin position="2"/>
        <end position="260"/>
    </location>
</feature>
<feature type="compositionally biased region" description="Basic and acidic residues" evidence="4">
    <location>
        <begin position="545"/>
        <end position="566"/>
    </location>
</feature>